<dbReference type="Proteomes" id="UP000886520">
    <property type="component" value="Chromosome 17"/>
</dbReference>
<proteinExistence type="predicted"/>
<protein>
    <submittedName>
        <fullName evidence="2">Uncharacterized protein</fullName>
    </submittedName>
</protein>
<feature type="region of interest" description="Disordered" evidence="1">
    <location>
        <begin position="465"/>
        <end position="491"/>
    </location>
</feature>
<organism evidence="2 3">
    <name type="scientific">Adiantum capillus-veneris</name>
    <name type="common">Maidenhair fern</name>
    <dbReference type="NCBI Taxonomy" id="13818"/>
    <lineage>
        <taxon>Eukaryota</taxon>
        <taxon>Viridiplantae</taxon>
        <taxon>Streptophyta</taxon>
        <taxon>Embryophyta</taxon>
        <taxon>Tracheophyta</taxon>
        <taxon>Polypodiopsida</taxon>
        <taxon>Polypodiidae</taxon>
        <taxon>Polypodiales</taxon>
        <taxon>Pteridineae</taxon>
        <taxon>Pteridaceae</taxon>
        <taxon>Vittarioideae</taxon>
        <taxon>Adiantum</taxon>
    </lineage>
</organism>
<reference evidence="2" key="1">
    <citation type="submission" date="2021-01" db="EMBL/GenBank/DDBJ databases">
        <title>Adiantum capillus-veneris genome.</title>
        <authorList>
            <person name="Fang Y."/>
            <person name="Liao Q."/>
        </authorList>
    </citation>
    <scope>NUCLEOTIDE SEQUENCE</scope>
    <source>
        <strain evidence="2">H3</strain>
        <tissue evidence="2">Leaf</tissue>
    </source>
</reference>
<gene>
    <name evidence="2" type="ORF">GOP47_0017327</name>
</gene>
<dbReference type="AlphaFoldDB" id="A0A9D4UF48"/>
<comment type="caution">
    <text evidence="2">The sequence shown here is derived from an EMBL/GenBank/DDBJ whole genome shotgun (WGS) entry which is preliminary data.</text>
</comment>
<sequence length="532" mass="60759">MVTSINREMKDLGMLLIDIAHIFYNYTRSHVWSQQDFEVVQKLLLSWRIRSEEAFGPNASPLEHVARNAEMLDDILQFGGHDGMWCYRYERAVNGVVSIPTNNKANEMTYAHHHRRVLFTKTRQNIKVEEDGLQPQERLLVFMHTCLQKPKGTLFDRDLSLSCEEWHKQGVLVATSEKVALDLFQACDLLDPCPCKHVLDAKGVLVGPKKRKSRSMADFERSYLESFWRSDLFVHDLATFSKVFFKGEKYSVNDNVIAFCNQQEGIGFCEIRKFFFHESHHNIEVLFVGNFANNGEELDGLPRNEVTGMKVISALELHNRTLQIKSISNLKHKCFLLPCGESGDNIVYKMQDDEVRKGLVKLGFPGYPPPWVVCGDIVLANLYNDLDNLQHSVVRDICNQLHKVKLAILSKMTADEWEVVKEEDTLRDMNVCLKGAVEVIGGVAVNGYREDAIESKYDSRCMRASQGLAEQRERRTRKIRGRPGASSTEGVPLRTAELHVWSLGRPRGHLLESRRVAKPTEASMKKGPTLRR</sequence>
<name>A0A9D4UF48_ADICA</name>
<dbReference type="EMBL" id="JABFUD020000017">
    <property type="protein sequence ID" value="KAI5066799.1"/>
    <property type="molecule type" value="Genomic_DNA"/>
</dbReference>
<keyword evidence="3" id="KW-1185">Reference proteome</keyword>
<evidence type="ECO:0000313" key="2">
    <source>
        <dbReference type="EMBL" id="KAI5066799.1"/>
    </source>
</evidence>
<evidence type="ECO:0000313" key="3">
    <source>
        <dbReference type="Proteomes" id="UP000886520"/>
    </source>
</evidence>
<evidence type="ECO:0000256" key="1">
    <source>
        <dbReference type="SAM" id="MobiDB-lite"/>
    </source>
</evidence>
<accession>A0A9D4UF48</accession>